<evidence type="ECO:0000259" key="3">
    <source>
        <dbReference type="PROSITE" id="PS50003"/>
    </source>
</evidence>
<feature type="compositionally biased region" description="Low complexity" evidence="2">
    <location>
        <begin position="442"/>
        <end position="473"/>
    </location>
</feature>
<dbReference type="AlphaFoldDB" id="A0A671NTX2"/>
<feature type="compositionally biased region" description="Low complexity" evidence="2">
    <location>
        <begin position="680"/>
        <end position="706"/>
    </location>
</feature>
<feature type="region of interest" description="Disordered" evidence="2">
    <location>
        <begin position="751"/>
        <end position="828"/>
    </location>
</feature>
<proteinExistence type="predicted"/>
<name>A0A671NTX2_9TELE</name>
<dbReference type="SMART" id="SM00233">
    <property type="entry name" value="PH"/>
    <property type="match status" value="1"/>
</dbReference>
<feature type="compositionally biased region" description="Polar residues" evidence="2">
    <location>
        <begin position="15"/>
        <end position="38"/>
    </location>
</feature>
<dbReference type="Pfam" id="PF00169">
    <property type="entry name" value="PH"/>
    <property type="match status" value="1"/>
</dbReference>
<dbReference type="Proteomes" id="UP000472260">
    <property type="component" value="Unassembled WGS sequence"/>
</dbReference>
<feature type="coiled-coil region" evidence="1">
    <location>
        <begin position="578"/>
        <end position="605"/>
    </location>
</feature>
<gene>
    <name evidence="4" type="primary">LOC107660755</name>
</gene>
<feature type="compositionally biased region" description="Basic and acidic residues" evidence="2">
    <location>
        <begin position="474"/>
        <end position="484"/>
    </location>
</feature>
<dbReference type="InterPro" id="IPR011993">
    <property type="entry name" value="PH-like_dom_sf"/>
</dbReference>
<feature type="compositionally biased region" description="Basic and acidic residues" evidence="2">
    <location>
        <begin position="794"/>
        <end position="808"/>
    </location>
</feature>
<keyword evidence="5" id="KW-1185">Reference proteome</keyword>
<evidence type="ECO:0000256" key="1">
    <source>
        <dbReference type="SAM" id="Coils"/>
    </source>
</evidence>
<dbReference type="Ensembl" id="ENSSANT00000052643.1">
    <property type="protein sequence ID" value="ENSSANP00000049517.1"/>
    <property type="gene ID" value="ENSSANG00000024201.1"/>
</dbReference>
<keyword evidence="1" id="KW-0175">Coiled coil</keyword>
<feature type="domain" description="PH" evidence="3">
    <location>
        <begin position="58"/>
        <end position="175"/>
    </location>
</feature>
<feature type="region of interest" description="Disordered" evidence="2">
    <location>
        <begin position="985"/>
        <end position="1014"/>
    </location>
</feature>
<feature type="region of interest" description="Disordered" evidence="2">
    <location>
        <begin position="394"/>
        <end position="427"/>
    </location>
</feature>
<feature type="region of interest" description="Disordered" evidence="2">
    <location>
        <begin position="439"/>
        <end position="484"/>
    </location>
</feature>
<dbReference type="CDD" id="cd13248">
    <property type="entry name" value="PH_PEPP1_2_3"/>
    <property type="match status" value="1"/>
</dbReference>
<dbReference type="Gene3D" id="2.30.29.30">
    <property type="entry name" value="Pleckstrin-homology domain (PH domain)/Phosphotyrosine-binding domain (PTB)"/>
    <property type="match status" value="1"/>
</dbReference>
<dbReference type="PANTHER" id="PTHR12752">
    <property type="entry name" value="PHOSPHOINOSITOL 3-PHOSPHATE-BINDING PROTEIN"/>
    <property type="match status" value="1"/>
</dbReference>
<reference evidence="4" key="1">
    <citation type="submission" date="2025-08" db="UniProtKB">
        <authorList>
            <consortium name="Ensembl"/>
        </authorList>
    </citation>
    <scope>IDENTIFICATION</scope>
</reference>
<accession>A0A671NTX2</accession>
<organism evidence="4 5">
    <name type="scientific">Sinocyclocheilus anshuiensis</name>
    <dbReference type="NCBI Taxonomy" id="1608454"/>
    <lineage>
        <taxon>Eukaryota</taxon>
        <taxon>Metazoa</taxon>
        <taxon>Chordata</taxon>
        <taxon>Craniata</taxon>
        <taxon>Vertebrata</taxon>
        <taxon>Euteleostomi</taxon>
        <taxon>Actinopterygii</taxon>
        <taxon>Neopterygii</taxon>
        <taxon>Teleostei</taxon>
        <taxon>Ostariophysi</taxon>
        <taxon>Cypriniformes</taxon>
        <taxon>Cyprinidae</taxon>
        <taxon>Cyprininae</taxon>
        <taxon>Sinocyclocheilus</taxon>
    </lineage>
</organism>
<dbReference type="PANTHER" id="PTHR12752:SF5">
    <property type="entry name" value="PLECKSTRIN HOMOLOGY DOMAIN-CONTAINING FAMILY A MEMBER 6"/>
    <property type="match status" value="1"/>
</dbReference>
<feature type="compositionally biased region" description="Polar residues" evidence="2">
    <location>
        <begin position="756"/>
        <end position="767"/>
    </location>
</feature>
<dbReference type="Pfam" id="PF25541">
    <property type="entry name" value="TBCA_PH"/>
    <property type="match status" value="1"/>
</dbReference>
<feature type="region of interest" description="Disordered" evidence="2">
    <location>
        <begin position="1"/>
        <end position="38"/>
    </location>
</feature>
<evidence type="ECO:0000313" key="5">
    <source>
        <dbReference type="Proteomes" id="UP000472260"/>
    </source>
</evidence>
<sequence length="1014" mass="113848">MNGKTGGRGPVNKASEANSNGNNLSMVSETPPDSQNYSRRAATFGKRSNSMRRNPTAEVAQQGWLHKQASSGMKQWNKRWFVLTDRCLFYYKDEKEEVVLGSLPLLSFKIGPVQASDNINRKFAFKVGDLCVFLVTGSIAFCLQVEHTGIRTYFFSADSQKEQEEWIQAMSEAARVHIPATSRYTHASIMSEHVPTAEQNDMVAKRLEPNSHAENGQRPDVHEPVKHEFNGVETRDTMPSTPVTPVTPNIEGRMGEKGGLAPHHPNGWGSYGPPNGSRYQSQENVRDMRELHEENIMMRRGFVPRTVPERLAQRKSSMTQLQQWVNQRRSMIITPLLSPSRYHTVNRAMSADYYGVYSGPPYVDDYPLYPPGVRPESICSMSAAYNRPPPRWTMEERRRSLRDGPLYGQPRDPQWMMGPQGPAYYPQLDSAQNSMRRLSIQPRSRSVPRSPSSSSGGPYSPHSFAAPARSPSARFDRGPGRLREEGIYADPSVYGLRRSLSSPKVPPFHDVYGDLHPTLKLHEIETSKLLGRLCEQNRLVKEQEAVVHRLRMEKDSLEGVLVATHQEMELYRNQPLAMEKLQLKKESLQNKLINIRGELSQASSALTTTRMEFEVLEDEVNSIHGDLWEQLNAGGQSELVHGHIQKEFWRVQDVLEGLHKNNPSRGTDTAKHRASGASGSFSTNSPASPLSSVSLTSPLSPFSPVPGSQASPTKQLATEVFHTALFFNERLSYSLQCTEYNAEAHTVFGIVPPRTKSPSENKNNSDGVQRRNGKVSNGHISRERPKSAVFPAEAKSKMTVEEQNERIRRNQSNSVRDKRRSLNLSSNQNIDGFKSSANYRVVRRRVTADEVDIKDLEAAVRGEGMESPREEIARLRRQVEPEHYDLDLNKELSMPDKVLIPERYLDIEPSTPLSPEELREKQKKVERIKTLIAKSNLQNVVPVLDGPVEGPSNPELQLHEQEKRIEISCALAAEASRRSRLLSAQCVPSPPASPTSLVPPASADYSDSSHIMKV</sequence>
<dbReference type="PROSITE" id="PS50003">
    <property type="entry name" value="PH_DOMAIN"/>
    <property type="match status" value="1"/>
</dbReference>
<dbReference type="InterPro" id="IPR001849">
    <property type="entry name" value="PH_domain"/>
</dbReference>
<dbReference type="SUPFAM" id="SSF50729">
    <property type="entry name" value="PH domain-like"/>
    <property type="match status" value="1"/>
</dbReference>
<feature type="region of interest" description="Disordered" evidence="2">
    <location>
        <begin position="659"/>
        <end position="711"/>
    </location>
</feature>
<feature type="compositionally biased region" description="Polar residues" evidence="2">
    <location>
        <begin position="1005"/>
        <end position="1014"/>
    </location>
</feature>
<evidence type="ECO:0000313" key="4">
    <source>
        <dbReference type="Ensembl" id="ENSSANP00000049517.1"/>
    </source>
</evidence>
<protein>
    <submittedName>
        <fullName evidence="4">Pleckstrin homology domain-containing family A member 6-like</fullName>
    </submittedName>
</protein>
<evidence type="ECO:0000256" key="2">
    <source>
        <dbReference type="SAM" id="MobiDB-lite"/>
    </source>
</evidence>
<dbReference type="InterPro" id="IPR057971">
    <property type="entry name" value="PKHA4-7_TBCA"/>
</dbReference>
<reference evidence="4" key="2">
    <citation type="submission" date="2025-09" db="UniProtKB">
        <authorList>
            <consortium name="Ensembl"/>
        </authorList>
    </citation>
    <scope>IDENTIFICATION</scope>
</reference>
<dbReference type="InterPro" id="IPR040392">
    <property type="entry name" value="PKHA4-7_PH"/>
</dbReference>
<dbReference type="FunFam" id="2.30.29.30:FF:000083">
    <property type="entry name" value="Pleckstrin homology domain-containing family A member 5"/>
    <property type="match status" value="1"/>
</dbReference>